<evidence type="ECO:0000256" key="1">
    <source>
        <dbReference type="SAM" id="SignalP"/>
    </source>
</evidence>
<dbReference type="AlphaFoldDB" id="A0A8H3LRG1"/>
<accession>A0A8H3LRG1</accession>
<dbReference type="OrthoDB" id="10281604at2759"/>
<keyword evidence="1" id="KW-0732">Signal</keyword>
<comment type="caution">
    <text evidence="2">The sequence shown here is derived from an EMBL/GenBank/DDBJ whole genome shotgun (WGS) entry which is preliminary data.</text>
</comment>
<name>A0A8H3LRG1_9GLOM</name>
<gene>
    <name evidence="2" type="ORF">RCL2_001815300</name>
</gene>
<organism evidence="2 3">
    <name type="scientific">Rhizophagus clarus</name>
    <dbReference type="NCBI Taxonomy" id="94130"/>
    <lineage>
        <taxon>Eukaryota</taxon>
        <taxon>Fungi</taxon>
        <taxon>Fungi incertae sedis</taxon>
        <taxon>Mucoromycota</taxon>
        <taxon>Glomeromycotina</taxon>
        <taxon>Glomeromycetes</taxon>
        <taxon>Glomerales</taxon>
        <taxon>Glomeraceae</taxon>
        <taxon>Rhizophagus</taxon>
    </lineage>
</organism>
<dbReference type="EMBL" id="BLAL01000199">
    <property type="protein sequence ID" value="GES91322.1"/>
    <property type="molecule type" value="Genomic_DNA"/>
</dbReference>
<feature type="signal peptide" evidence="1">
    <location>
        <begin position="1"/>
        <end position="25"/>
    </location>
</feature>
<reference evidence="2" key="1">
    <citation type="submission" date="2019-10" db="EMBL/GenBank/DDBJ databases">
        <title>Conservation and host-specific expression of non-tandemly repeated heterogenous ribosome RNA gene in arbuscular mycorrhizal fungi.</title>
        <authorList>
            <person name="Maeda T."/>
            <person name="Kobayashi Y."/>
            <person name="Nakagawa T."/>
            <person name="Ezawa T."/>
            <person name="Yamaguchi K."/>
            <person name="Bino T."/>
            <person name="Nishimoto Y."/>
            <person name="Shigenobu S."/>
            <person name="Kawaguchi M."/>
        </authorList>
    </citation>
    <scope>NUCLEOTIDE SEQUENCE</scope>
    <source>
        <strain evidence="2">HR1</strain>
    </source>
</reference>
<evidence type="ECO:0000313" key="3">
    <source>
        <dbReference type="Proteomes" id="UP000615446"/>
    </source>
</evidence>
<dbReference type="Proteomes" id="UP000615446">
    <property type="component" value="Unassembled WGS sequence"/>
</dbReference>
<evidence type="ECO:0000313" key="2">
    <source>
        <dbReference type="EMBL" id="GES91322.1"/>
    </source>
</evidence>
<sequence>MTKLFILTTLFFTLSLALLAQTAPAERCPPATLKESNNQIRFLSDSSNRPEFIYFSQESSNPLGARKCEYCGGMTGSCCSNVCGCLGYKYYQCLECQCGCGN</sequence>
<evidence type="ECO:0008006" key="4">
    <source>
        <dbReference type="Google" id="ProtNLM"/>
    </source>
</evidence>
<feature type="chain" id="PRO_5034074621" description="Invertebrate defensins family profile domain-containing protein" evidence="1">
    <location>
        <begin position="26"/>
        <end position="102"/>
    </location>
</feature>
<protein>
    <recommendedName>
        <fullName evidence="4">Invertebrate defensins family profile domain-containing protein</fullName>
    </recommendedName>
</protein>
<proteinExistence type="predicted"/>